<proteinExistence type="predicted"/>
<sequence>MKRTTLIGLSILMIYHCSLTKSFAQTKIWGAGATIGNAEGRFQTNFTTTGTTGNYDPTTWTALSIYEDGGATLPGNAYWTRSNLGYSQGVNALDSIPMPSPSQSDGLAIFDSDYLNNSGMGSSLSPHKGLLISPRIDLSGYMDSSLLLRFFSQYRIEELTKWTVSMSVDDGTTWSPELALTLLQDSNTAGWVRAYFPTLTTGIATLDSCRIRFLFEGANYYAMIDDLSVELAPDYDLAIARPNPNSTVLAEQGDYIKICNSRYLSTNNLRHSYNDPIARNQWSWGLRAINYGSKSLYPNDSARIILEIDHLTDFGFYTSSIYSDTIYLDNDTLQAGGENSVVGQKTLGNFNFGWYGSGEYIVKYWVEHLHTDAFDDNDTIYHRLNSNRAFAATVACRKQYYESKARLNPNDDKVLATTAVFPKDSTLVSFEYGALFYNPISALGWSGDEIRIDSVDFRYYLPSNYSGDSSLILAVNLYEFVDDGNGWFDKTSELTQIGIGIVHLTGLGTTQALGTYGMATSDVLVDVVTGGSILDLNKGFYMVSIMQYPSLFGNGVLFNDSTGVWFGADNYNYALNTLSTSPTAIIPQSSFLLTRDSLGNSTINPQGFGLGLTPSIGIYSSSSCYIGTKELESTTIDFSIYPTPTDELLNIEVALKEPSTLQYILTDVKGRVLSITTAKSITAEQRTINVQKLTAGTYYLTLKTEKEAVTKPFVKR</sequence>
<dbReference type="Pfam" id="PF18962">
    <property type="entry name" value="Por_Secre_tail"/>
    <property type="match status" value="1"/>
</dbReference>
<evidence type="ECO:0000256" key="1">
    <source>
        <dbReference type="SAM" id="SignalP"/>
    </source>
</evidence>
<accession>A0A915YLI1</accession>
<evidence type="ECO:0000313" key="4">
    <source>
        <dbReference type="Proteomes" id="UP001060919"/>
    </source>
</evidence>
<evidence type="ECO:0000259" key="2">
    <source>
        <dbReference type="Pfam" id="PF18962"/>
    </source>
</evidence>
<organism evidence="3 4">
    <name type="scientific">Aureispira anguillae</name>
    <dbReference type="NCBI Taxonomy" id="2864201"/>
    <lineage>
        <taxon>Bacteria</taxon>
        <taxon>Pseudomonadati</taxon>
        <taxon>Bacteroidota</taxon>
        <taxon>Saprospiria</taxon>
        <taxon>Saprospirales</taxon>
        <taxon>Saprospiraceae</taxon>
        <taxon>Aureispira</taxon>
    </lineage>
</organism>
<dbReference type="RefSeq" id="WP_264790152.1">
    <property type="nucleotide sequence ID" value="NZ_AP026867.1"/>
</dbReference>
<feature type="chain" id="PRO_5037711635" evidence="1">
    <location>
        <begin position="25"/>
        <end position="716"/>
    </location>
</feature>
<dbReference type="EMBL" id="AP026867">
    <property type="protein sequence ID" value="BDS14958.1"/>
    <property type="molecule type" value="Genomic_DNA"/>
</dbReference>
<evidence type="ECO:0000313" key="3">
    <source>
        <dbReference type="EMBL" id="BDS14958.1"/>
    </source>
</evidence>
<dbReference type="InterPro" id="IPR026444">
    <property type="entry name" value="Secre_tail"/>
</dbReference>
<keyword evidence="4" id="KW-1185">Reference proteome</keyword>
<keyword evidence="1" id="KW-0732">Signal</keyword>
<name>A0A915YLI1_9BACT</name>
<dbReference type="NCBIfam" id="TIGR04183">
    <property type="entry name" value="Por_Secre_tail"/>
    <property type="match status" value="1"/>
</dbReference>
<dbReference type="AlphaFoldDB" id="A0A915YLI1"/>
<dbReference type="Proteomes" id="UP001060919">
    <property type="component" value="Chromosome"/>
</dbReference>
<dbReference type="KEGG" id="aup:AsAng_0057400"/>
<feature type="signal peptide" evidence="1">
    <location>
        <begin position="1"/>
        <end position="24"/>
    </location>
</feature>
<reference evidence="3" key="1">
    <citation type="submission" date="2022-09" db="EMBL/GenBank/DDBJ databases">
        <title>Aureispira anguillicida sp. nov., isolated from Leptocephalus of Japanese eel Anguilla japonica.</title>
        <authorList>
            <person name="Yuasa K."/>
            <person name="Mekata T."/>
            <person name="Ikunari K."/>
        </authorList>
    </citation>
    <scope>NUCLEOTIDE SEQUENCE</scope>
    <source>
        <strain evidence="3">EL160426</strain>
    </source>
</reference>
<protein>
    <submittedName>
        <fullName evidence="3">T9SS type A sorting domain-containing protein</fullName>
    </submittedName>
</protein>
<feature type="domain" description="Secretion system C-terminal sorting" evidence="2">
    <location>
        <begin position="640"/>
        <end position="711"/>
    </location>
</feature>
<gene>
    <name evidence="3" type="ORF">AsAng_0057400</name>
</gene>